<feature type="transmembrane region" description="Helical" evidence="1">
    <location>
        <begin position="27"/>
        <end position="46"/>
    </location>
</feature>
<dbReference type="EMBL" id="CAEZYO010000015">
    <property type="protein sequence ID" value="CAB4728902.1"/>
    <property type="molecule type" value="Genomic_DNA"/>
</dbReference>
<dbReference type="AlphaFoldDB" id="A0A6J7W898"/>
<evidence type="ECO:0000313" key="2">
    <source>
        <dbReference type="EMBL" id="CAB4339508.1"/>
    </source>
</evidence>
<dbReference type="EMBL" id="CAFABC010000020">
    <property type="protein sequence ID" value="CAB4825355.1"/>
    <property type="molecule type" value="Genomic_DNA"/>
</dbReference>
<keyword evidence="1" id="KW-1133">Transmembrane helix</keyword>
<organism evidence="5">
    <name type="scientific">freshwater metagenome</name>
    <dbReference type="NCBI Taxonomy" id="449393"/>
    <lineage>
        <taxon>unclassified sequences</taxon>
        <taxon>metagenomes</taxon>
        <taxon>ecological metagenomes</taxon>
    </lineage>
</organism>
<reference evidence="5" key="1">
    <citation type="submission" date="2020-05" db="EMBL/GenBank/DDBJ databases">
        <authorList>
            <person name="Chiriac C."/>
            <person name="Salcher M."/>
            <person name="Ghai R."/>
            <person name="Kavagutti S V."/>
        </authorList>
    </citation>
    <scope>NUCLEOTIDE SEQUENCE</scope>
</reference>
<evidence type="ECO:0000256" key="1">
    <source>
        <dbReference type="SAM" id="Phobius"/>
    </source>
</evidence>
<keyword evidence="1" id="KW-0812">Transmembrane</keyword>
<name>A0A6J7W898_9ZZZZ</name>
<proteinExistence type="predicted"/>
<dbReference type="EMBL" id="CAFBRY010000021">
    <property type="protein sequence ID" value="CAB5146779.1"/>
    <property type="molecule type" value="Genomic_DNA"/>
</dbReference>
<evidence type="ECO:0000313" key="4">
    <source>
        <dbReference type="EMBL" id="CAB4825355.1"/>
    </source>
</evidence>
<dbReference type="EMBL" id="CAESAH010000022">
    <property type="protein sequence ID" value="CAB4339508.1"/>
    <property type="molecule type" value="Genomic_DNA"/>
</dbReference>
<gene>
    <name evidence="3" type="ORF">UFOPK2731_00689</name>
    <name evidence="4" type="ORF">UFOPK3161_00851</name>
    <name evidence="2" type="ORF">UFOPK3962_00854</name>
    <name evidence="5" type="ORF">UFOPK4427_00833</name>
</gene>
<accession>A0A6J7W898</accession>
<evidence type="ECO:0000313" key="5">
    <source>
        <dbReference type="EMBL" id="CAB5146779.1"/>
    </source>
</evidence>
<sequence>MRNKLHYRKLEKLRGLGKNEDGNVESALVLVPLLVLFLIAIELVVATNLRNSDFALAQGDATRRAISGQLLASDRVIELNSPDSFAHMKLLISHRKHSLPQLVPGLIALLGGKAVVEVNGVALMETIN</sequence>
<keyword evidence="1" id="KW-0472">Membrane</keyword>
<protein>
    <submittedName>
        <fullName evidence="5">Unannotated protein</fullName>
    </submittedName>
</protein>
<evidence type="ECO:0000313" key="3">
    <source>
        <dbReference type="EMBL" id="CAB4728902.1"/>
    </source>
</evidence>